<dbReference type="GO" id="GO:0016301">
    <property type="term" value="F:kinase activity"/>
    <property type="evidence" value="ECO:0007669"/>
    <property type="project" value="UniProtKB-KW"/>
</dbReference>
<evidence type="ECO:0000313" key="11">
    <source>
        <dbReference type="EMBL" id="KAK3233154.1"/>
    </source>
</evidence>
<dbReference type="GO" id="GO:0007165">
    <property type="term" value="P:signal transduction"/>
    <property type="evidence" value="ECO:0007669"/>
    <property type="project" value="InterPro"/>
</dbReference>
<dbReference type="PROSITE" id="PS51424">
    <property type="entry name" value="ROC"/>
    <property type="match status" value="1"/>
</dbReference>
<proteinExistence type="predicted"/>
<keyword evidence="2" id="KW-0808">Transferase</keyword>
<dbReference type="EC" id="2.7.11.1" evidence="1"/>
<dbReference type="Pfam" id="PF08477">
    <property type="entry name" value="Roc"/>
    <property type="match status" value="1"/>
</dbReference>
<comment type="catalytic activity">
    <reaction evidence="8">
        <text>L-seryl-[protein] + ATP = O-phospho-L-seryl-[protein] + ADP + H(+)</text>
        <dbReference type="Rhea" id="RHEA:17989"/>
        <dbReference type="Rhea" id="RHEA-COMP:9863"/>
        <dbReference type="Rhea" id="RHEA-COMP:11604"/>
        <dbReference type="ChEBI" id="CHEBI:15378"/>
        <dbReference type="ChEBI" id="CHEBI:29999"/>
        <dbReference type="ChEBI" id="CHEBI:30616"/>
        <dbReference type="ChEBI" id="CHEBI:83421"/>
        <dbReference type="ChEBI" id="CHEBI:456216"/>
        <dbReference type="EC" id="2.7.11.1"/>
    </reaction>
</comment>
<comment type="caution">
    <text evidence="11">The sequence shown here is derived from an EMBL/GenBank/DDBJ whole genome shotgun (WGS) entry which is preliminary data.</text>
</comment>
<dbReference type="InterPro" id="IPR032171">
    <property type="entry name" value="COR-A"/>
</dbReference>
<evidence type="ECO:0000256" key="5">
    <source>
        <dbReference type="ARBA" id="ARBA00022777"/>
    </source>
</evidence>
<dbReference type="Gene3D" id="3.40.50.10140">
    <property type="entry name" value="Toll/interleukin-1 receptor homology (TIR) domain"/>
    <property type="match status" value="2"/>
</dbReference>
<evidence type="ECO:0000256" key="1">
    <source>
        <dbReference type="ARBA" id="ARBA00012513"/>
    </source>
</evidence>
<comment type="catalytic activity">
    <reaction evidence="7">
        <text>L-threonyl-[protein] + ATP = O-phospho-L-threonyl-[protein] + ADP + H(+)</text>
        <dbReference type="Rhea" id="RHEA:46608"/>
        <dbReference type="Rhea" id="RHEA-COMP:11060"/>
        <dbReference type="Rhea" id="RHEA-COMP:11605"/>
        <dbReference type="ChEBI" id="CHEBI:15378"/>
        <dbReference type="ChEBI" id="CHEBI:30013"/>
        <dbReference type="ChEBI" id="CHEBI:30616"/>
        <dbReference type="ChEBI" id="CHEBI:61977"/>
        <dbReference type="ChEBI" id="CHEBI:456216"/>
        <dbReference type="EC" id="2.7.11.1"/>
    </reaction>
</comment>
<keyword evidence="5" id="KW-0418">Kinase</keyword>
<protein>
    <recommendedName>
        <fullName evidence="1">non-specific serine/threonine protein kinase</fullName>
        <ecNumber evidence="1">2.7.11.1</ecNumber>
    </recommendedName>
</protein>
<organism evidence="11 12">
    <name type="scientific">Cymbomonas tetramitiformis</name>
    <dbReference type="NCBI Taxonomy" id="36881"/>
    <lineage>
        <taxon>Eukaryota</taxon>
        <taxon>Viridiplantae</taxon>
        <taxon>Chlorophyta</taxon>
        <taxon>Pyramimonadophyceae</taxon>
        <taxon>Pyramimonadales</taxon>
        <taxon>Pyramimonadaceae</taxon>
        <taxon>Cymbomonas</taxon>
    </lineage>
</organism>
<keyword evidence="6" id="KW-0067">ATP-binding</keyword>
<evidence type="ECO:0000256" key="7">
    <source>
        <dbReference type="ARBA" id="ARBA00047899"/>
    </source>
</evidence>
<dbReference type="PANTHER" id="PTHR47679:SF2">
    <property type="entry name" value="C-TERMINAL OF ROC (COR) DOMAIN-CONTAINING PROTEIN"/>
    <property type="match status" value="1"/>
</dbReference>
<dbReference type="PANTHER" id="PTHR47679">
    <property type="entry name" value="PROTEIN TORNADO 1"/>
    <property type="match status" value="1"/>
</dbReference>
<feature type="domain" description="Roc" evidence="10">
    <location>
        <begin position="100"/>
        <end position="405"/>
    </location>
</feature>
<evidence type="ECO:0000256" key="3">
    <source>
        <dbReference type="ARBA" id="ARBA00022737"/>
    </source>
</evidence>
<dbReference type="InterPro" id="IPR020859">
    <property type="entry name" value="ROC"/>
</dbReference>
<dbReference type="Proteomes" id="UP001190700">
    <property type="component" value="Unassembled WGS sequence"/>
</dbReference>
<keyword evidence="4" id="KW-0547">Nucleotide-binding</keyword>
<gene>
    <name evidence="11" type="ORF">CYMTET_56534</name>
</gene>
<feature type="compositionally biased region" description="Basic and acidic residues" evidence="9">
    <location>
        <begin position="223"/>
        <end position="232"/>
    </location>
</feature>
<evidence type="ECO:0000256" key="9">
    <source>
        <dbReference type="SAM" id="MobiDB-lite"/>
    </source>
</evidence>
<evidence type="ECO:0000256" key="2">
    <source>
        <dbReference type="ARBA" id="ARBA00022679"/>
    </source>
</evidence>
<dbReference type="InterPro" id="IPR027417">
    <property type="entry name" value="P-loop_NTPase"/>
</dbReference>
<evidence type="ECO:0000313" key="12">
    <source>
        <dbReference type="Proteomes" id="UP001190700"/>
    </source>
</evidence>
<dbReference type="InterPro" id="IPR035897">
    <property type="entry name" value="Toll_tir_struct_dom_sf"/>
</dbReference>
<dbReference type="GO" id="GO:0005524">
    <property type="term" value="F:ATP binding"/>
    <property type="evidence" value="ECO:0007669"/>
    <property type="project" value="UniProtKB-KW"/>
</dbReference>
<accession>A0AAE0EM83</accession>
<keyword evidence="3" id="KW-0677">Repeat</keyword>
<dbReference type="InterPro" id="IPR000157">
    <property type="entry name" value="TIR_dom"/>
</dbReference>
<dbReference type="EMBL" id="LGRX02035790">
    <property type="protein sequence ID" value="KAK3233154.1"/>
    <property type="molecule type" value="Genomic_DNA"/>
</dbReference>
<keyword evidence="12" id="KW-1185">Reference proteome</keyword>
<evidence type="ECO:0000256" key="6">
    <source>
        <dbReference type="ARBA" id="ARBA00022840"/>
    </source>
</evidence>
<dbReference type="Pfam" id="PF13676">
    <property type="entry name" value="TIR_2"/>
    <property type="match status" value="2"/>
</dbReference>
<dbReference type="SUPFAM" id="SSF52200">
    <property type="entry name" value="Toll/Interleukin receptor TIR domain"/>
    <property type="match status" value="2"/>
</dbReference>
<evidence type="ECO:0000256" key="4">
    <source>
        <dbReference type="ARBA" id="ARBA00022741"/>
    </source>
</evidence>
<evidence type="ECO:0000256" key="8">
    <source>
        <dbReference type="ARBA" id="ARBA00048679"/>
    </source>
</evidence>
<feature type="compositionally biased region" description="Low complexity" evidence="9">
    <location>
        <begin position="185"/>
        <end position="205"/>
    </location>
</feature>
<reference evidence="11 12" key="1">
    <citation type="journal article" date="2015" name="Genome Biol. Evol.">
        <title>Comparative Genomics of a Bacterivorous Green Alga Reveals Evolutionary Causalities and Consequences of Phago-Mixotrophic Mode of Nutrition.</title>
        <authorList>
            <person name="Burns J.A."/>
            <person name="Paasch A."/>
            <person name="Narechania A."/>
            <person name="Kim E."/>
        </authorList>
    </citation>
    <scope>NUCLEOTIDE SEQUENCE [LARGE SCALE GENOMIC DNA]</scope>
    <source>
        <strain evidence="11 12">PLY_AMNH</strain>
    </source>
</reference>
<name>A0AAE0EM83_9CHLO</name>
<dbReference type="Gene3D" id="3.40.50.300">
    <property type="entry name" value="P-loop containing nucleotide triphosphate hydrolases"/>
    <property type="match status" value="1"/>
</dbReference>
<dbReference type="SUPFAM" id="SSF52540">
    <property type="entry name" value="P-loop containing nucleoside triphosphate hydrolases"/>
    <property type="match status" value="1"/>
</dbReference>
<dbReference type="Pfam" id="PF16095">
    <property type="entry name" value="COR-A"/>
    <property type="match status" value="1"/>
</dbReference>
<evidence type="ECO:0000259" key="10">
    <source>
        <dbReference type="PROSITE" id="PS51424"/>
    </source>
</evidence>
<feature type="region of interest" description="Disordered" evidence="9">
    <location>
        <begin position="178"/>
        <end position="243"/>
    </location>
</feature>
<sequence>MGPPSRKDATDMQYWLSRISDDTELRCHDNEIGDEGAKALAEAVASSECKLHTLKLGRGSGKKAAGEVLHEPSYDSEVVVEQARQPELSDTQLETAASWAELPWRRARLMVVGEGRAGKTSLLRSLRGEPFEDTPSTQGLEMCGCLLDRDDVVNSDWSPAGERATEYARAVGAKLCTEPPPMTTAPSQHAAAANAADAGEESSASIPPKAATDSSGEAPDGPPSHERSEGALRETSAGRGAGRMRRLDKGLVASCMRDGGHQQVVISVWDYAGQELFDALHQLFLSQQGVYLLVFSMSALQADKETVLQRLRFWLDSLRLHAPFAPLLLVGTHGDRVPDPEARRQLSSVLREHLKPWRGLVNAKAGKNQGLSFFPVDNTLAGGAGAADPEVADLRAQINDMIVTHRWEEKNQRFIDYPVPVPYLEVCDRLCGLQAKLAARAWLQRVKERAQLGRHGATEAEFLEAMSVVRQLTADPEVPQDEREELLAAAARHAGLEARLRAYSGGGAAAAAAGGGGEPRAARRAVASLEEVAQLARECGLGQGRAAGGALAEDVRTMLKLFHRLGVVLYFGEIPALQGLVILDPQWLIDVVCAVARDFDGLHPRPCDARLTHHPELQGAWQRLKDCGLLDSGLLEILWSLEGGVDPAPAGPEERAGLLALLQHFGLLCKLDEPRHGAHTAGCCGQYLVPCLLPEKGEEEEEAPPLVPGARFDINFPSGFLLQPFFQQLVVRAVQRGRAFGGGSGDPLRGVRRHCAELSFGDRIELQISCPVGARRIHISVRTEEAGACAAALKEVEVLVEGLDISLYHGALFSDTAPAVQRTPLCSGVAEQILLQQRDAAPEDMPEVSLTALRRSARSGDSSVKRSSGFGHAEAAHFEHWQLGLPLGDGEAGDFASASHRCQGLPGDLGLPGDCRYHFFVAHKFTTGGDQVAVLCAELERYGWKPWYYNYLSETTVTEELMQKGVQQSHCVVLFLSREVFSSEPVLLELREARRCGKRVLLVHEAVLDHARVDPDDMQRETPEDLRDLLWGGGLGSIPFQRHRSTGLASLVSSLVRHAGLHAKGAAPQDAARAVPGTPQDATTAAMAALAAAAAFTAAAGSVARHLQPPPPRAGQPTRDSAINAPGHWDCMVSYSQRDGKAESVATDLFHSLKDKGYRCWLDVKMFHRGEAAMKEAVEHSKVIIAVVTDGGNSPDDAYFKRPFCLKELRWAVEAGRHIQPVMRVEDKQRIGELLSGAPQDLKFLGDTDWIDLNRGDDEFWDVGVKKIIKRTLIDGAILPSHPRPRM</sequence>